<dbReference type="PANTHER" id="PTHR12935">
    <property type="entry name" value="GAMMA-GLUTAMYLCYCLOTRANSFERASE"/>
    <property type="match status" value="1"/>
</dbReference>
<dbReference type="InterPro" id="IPR036568">
    <property type="entry name" value="GGCT-like_sf"/>
</dbReference>
<dbReference type="AlphaFoldDB" id="A0A0W0FL77"/>
<dbReference type="Gene3D" id="3.10.490.10">
    <property type="entry name" value="Gamma-glutamyl cyclotransferase-like"/>
    <property type="match status" value="1"/>
</dbReference>
<dbReference type="eggNOG" id="ENOG502S3WQ">
    <property type="taxonomic scope" value="Eukaryota"/>
</dbReference>
<dbReference type="GO" id="GO:0003839">
    <property type="term" value="F:gamma-glutamylcyclotransferase activity"/>
    <property type="evidence" value="ECO:0007669"/>
    <property type="project" value="UniProtKB-EC"/>
</dbReference>
<name>A0A0W0FL77_MONRR</name>
<dbReference type="Pfam" id="PF06094">
    <property type="entry name" value="GGACT"/>
    <property type="match status" value="1"/>
</dbReference>
<evidence type="ECO:0000259" key="5">
    <source>
        <dbReference type="Pfam" id="PF06094"/>
    </source>
</evidence>
<dbReference type="PANTHER" id="PTHR12935:SF0">
    <property type="entry name" value="GAMMA-GLUTAMYLCYCLOTRANSFERASE"/>
    <property type="match status" value="1"/>
</dbReference>
<evidence type="ECO:0000256" key="3">
    <source>
        <dbReference type="PIRSR" id="PIRSR617939-1"/>
    </source>
</evidence>
<evidence type="ECO:0000313" key="6">
    <source>
        <dbReference type="EMBL" id="KTB37071.1"/>
    </source>
</evidence>
<dbReference type="EC" id="4.3.2.9" evidence="1"/>
<evidence type="ECO:0000256" key="1">
    <source>
        <dbReference type="ARBA" id="ARBA00012346"/>
    </source>
</evidence>
<feature type="domain" description="Gamma-glutamylcyclotransferase AIG2-like" evidence="5">
    <location>
        <begin position="11"/>
        <end position="118"/>
    </location>
</feature>
<dbReference type="InterPro" id="IPR013024">
    <property type="entry name" value="GGCT-like"/>
</dbReference>
<evidence type="ECO:0000256" key="2">
    <source>
        <dbReference type="ARBA" id="ARBA00023239"/>
    </source>
</evidence>
<dbReference type="CDD" id="cd06661">
    <property type="entry name" value="GGCT_like"/>
    <property type="match status" value="1"/>
</dbReference>
<dbReference type="Proteomes" id="UP000054988">
    <property type="component" value="Unassembled WGS sequence"/>
</dbReference>
<accession>A0A0W0FL77</accession>
<feature type="binding site" evidence="4">
    <location>
        <position position="129"/>
    </location>
    <ligand>
        <name>substrate</name>
    </ligand>
</feature>
<feature type="active site" description="Proton acceptor" evidence="3">
    <location>
        <position position="79"/>
    </location>
</feature>
<gene>
    <name evidence="6" type="ORF">WG66_10241</name>
</gene>
<dbReference type="SUPFAM" id="SSF110857">
    <property type="entry name" value="Gamma-glutamyl cyclotransferase-like"/>
    <property type="match status" value="1"/>
</dbReference>
<reference evidence="6 7" key="1">
    <citation type="submission" date="2015-12" db="EMBL/GenBank/DDBJ databases">
        <title>Draft genome sequence of Moniliophthora roreri, the causal agent of frosty pod rot of cacao.</title>
        <authorList>
            <person name="Aime M.C."/>
            <person name="Diaz-Valderrama J.R."/>
            <person name="Kijpornyongpan T."/>
            <person name="Phillips-Mora W."/>
        </authorList>
    </citation>
    <scope>NUCLEOTIDE SEQUENCE [LARGE SCALE GENOMIC DNA]</scope>
    <source>
        <strain evidence="6 7">MCA 2952</strain>
    </source>
</reference>
<dbReference type="EMBL" id="LATX01001869">
    <property type="protein sequence ID" value="KTB37071.1"/>
    <property type="molecule type" value="Genomic_DNA"/>
</dbReference>
<dbReference type="InterPro" id="IPR009288">
    <property type="entry name" value="AIG2-like_dom"/>
</dbReference>
<protein>
    <recommendedName>
        <fullName evidence="1">gamma-glutamylcyclotransferase</fullName>
        <ecNumber evidence="1">4.3.2.9</ecNumber>
    </recommendedName>
</protein>
<keyword evidence="2" id="KW-0456">Lyase</keyword>
<organism evidence="6 7">
    <name type="scientific">Moniliophthora roreri</name>
    <name type="common">Frosty pod rot fungus</name>
    <name type="synonym">Monilia roreri</name>
    <dbReference type="NCBI Taxonomy" id="221103"/>
    <lineage>
        <taxon>Eukaryota</taxon>
        <taxon>Fungi</taxon>
        <taxon>Dikarya</taxon>
        <taxon>Basidiomycota</taxon>
        <taxon>Agaricomycotina</taxon>
        <taxon>Agaricomycetes</taxon>
        <taxon>Agaricomycetidae</taxon>
        <taxon>Agaricales</taxon>
        <taxon>Marasmiineae</taxon>
        <taxon>Marasmiaceae</taxon>
        <taxon>Moniliophthora</taxon>
    </lineage>
</organism>
<comment type="caution">
    <text evidence="6">The sequence shown here is derived from an EMBL/GenBank/DDBJ whole genome shotgun (WGS) entry which is preliminary data.</text>
</comment>
<proteinExistence type="predicted"/>
<dbReference type="InterPro" id="IPR017939">
    <property type="entry name" value="G-Glutamylcylcotransferase"/>
</dbReference>
<evidence type="ECO:0000313" key="7">
    <source>
        <dbReference type="Proteomes" id="UP000054988"/>
    </source>
</evidence>
<sequence>MGSQPKPTLTFSYGSNMWIDQMKRRCPEHRLIGVAKLEKWRWIIIHRGYANIVPSENDHIYGFVYEINEKDEETLDQYEGVPACYSKLTLPVELVKNIDFDVKDGTKMLDAMVYVDEENLTDGSIREEYIYRMNQAIADAVREGVPQEYIDGYLIPFIEAGKK</sequence>
<evidence type="ECO:0000256" key="4">
    <source>
        <dbReference type="PIRSR" id="PIRSR617939-2"/>
    </source>
</evidence>